<gene>
    <name evidence="5" type="ORF">ACFQZU_17155</name>
</gene>
<dbReference type="PANTHER" id="PTHR11699">
    <property type="entry name" value="ALDEHYDE DEHYDROGENASE-RELATED"/>
    <property type="match status" value="1"/>
</dbReference>
<evidence type="ECO:0000313" key="5">
    <source>
        <dbReference type="EMBL" id="MFD0803039.1"/>
    </source>
</evidence>
<proteinExistence type="inferred from homology"/>
<organism evidence="5 6">
    <name type="scientific">Streptomonospora algeriensis</name>
    <dbReference type="NCBI Taxonomy" id="995084"/>
    <lineage>
        <taxon>Bacteria</taxon>
        <taxon>Bacillati</taxon>
        <taxon>Actinomycetota</taxon>
        <taxon>Actinomycetes</taxon>
        <taxon>Streptosporangiales</taxon>
        <taxon>Nocardiopsidaceae</taxon>
        <taxon>Streptomonospora</taxon>
    </lineage>
</organism>
<dbReference type="InterPro" id="IPR016162">
    <property type="entry name" value="Ald_DH_N"/>
</dbReference>
<feature type="active site" evidence="2">
    <location>
        <position position="275"/>
    </location>
</feature>
<reference evidence="6" key="1">
    <citation type="journal article" date="2019" name="Int. J. Syst. Evol. Microbiol.">
        <title>The Global Catalogue of Microorganisms (GCM) 10K type strain sequencing project: providing services to taxonomists for standard genome sequencing and annotation.</title>
        <authorList>
            <consortium name="The Broad Institute Genomics Platform"/>
            <consortium name="The Broad Institute Genome Sequencing Center for Infectious Disease"/>
            <person name="Wu L."/>
            <person name="Ma J."/>
        </authorList>
    </citation>
    <scope>NUCLEOTIDE SEQUENCE [LARGE SCALE GENOMIC DNA]</scope>
    <source>
        <strain evidence="6">CCUG 63369</strain>
    </source>
</reference>
<dbReference type="EMBL" id="JBHTHR010000702">
    <property type="protein sequence ID" value="MFD0803039.1"/>
    <property type="molecule type" value="Genomic_DNA"/>
</dbReference>
<comment type="similarity">
    <text evidence="3">Belongs to the aldehyde dehydrogenase family.</text>
</comment>
<name>A0ABW3BL04_9ACTN</name>
<dbReference type="Pfam" id="PF00171">
    <property type="entry name" value="Aldedh"/>
    <property type="match status" value="1"/>
</dbReference>
<accession>A0ABW3BL04</accession>
<sequence length="511" mass="54718">MTAAAGPEAQIRTGLLIGGETVETADSFPVHDPAAPDRVVGHAAAATREHTRRAVDAAQEAWPDWSGRDPQQRAEILTEALGALDSDSDQRTDLLVLENGKVRAEAAVEMSVFAQRCRLAAGLAEELRTVHHHPWASHADMVSTGGGAGASGADDGVPRFRTEVSRMPLGVVTIIVPFNWPLAILAASLPHALVAGNTVIVKPPPTTPLSVVRTLERLAQRLPAGVLNVVTGDNEGVAPALQDPRIRRIVFTGSTNAGRAIMSAATENMTRVTLELGGNDPAVLLDDVELDDVAVTRLVEGAFLTTGQVCMGIKRVYVPRSRFDELVARLSDALEEYRVGHGLAPESTMGPLNSAKQRDFVRGLMDDARSAGREVREFGTLSDEARESGGHFLRPALVLDPGPRERITVEEQFGPVLPVIAYDDLDEAVDAVNHDWSGLCSSVWSADHDRAADLAARLRTGTTWVNDANAVAQDDRAPFGGLRQSGMGRELGVEGLLEMTEAHTVTYTRRP</sequence>
<dbReference type="InterPro" id="IPR015590">
    <property type="entry name" value="Aldehyde_DH_dom"/>
</dbReference>
<feature type="domain" description="Aldehyde dehydrogenase" evidence="4">
    <location>
        <begin position="26"/>
        <end position="505"/>
    </location>
</feature>
<dbReference type="InterPro" id="IPR029510">
    <property type="entry name" value="Ald_DH_CS_GLU"/>
</dbReference>
<protein>
    <submittedName>
        <fullName evidence="5">Aldehyde dehydrogenase family protein</fullName>
    </submittedName>
</protein>
<keyword evidence="1 3" id="KW-0560">Oxidoreductase</keyword>
<evidence type="ECO:0000256" key="2">
    <source>
        <dbReference type="PROSITE-ProRule" id="PRU10007"/>
    </source>
</evidence>
<evidence type="ECO:0000313" key="6">
    <source>
        <dbReference type="Proteomes" id="UP001596956"/>
    </source>
</evidence>
<dbReference type="Gene3D" id="3.40.309.10">
    <property type="entry name" value="Aldehyde Dehydrogenase, Chain A, domain 2"/>
    <property type="match status" value="1"/>
</dbReference>
<evidence type="ECO:0000256" key="1">
    <source>
        <dbReference type="ARBA" id="ARBA00023002"/>
    </source>
</evidence>
<dbReference type="SUPFAM" id="SSF53720">
    <property type="entry name" value="ALDH-like"/>
    <property type="match status" value="1"/>
</dbReference>
<dbReference type="PROSITE" id="PS00070">
    <property type="entry name" value="ALDEHYDE_DEHYDR_CYS"/>
    <property type="match status" value="1"/>
</dbReference>
<dbReference type="InterPro" id="IPR016161">
    <property type="entry name" value="Ald_DH/histidinol_DH"/>
</dbReference>
<comment type="caution">
    <text evidence="5">The sequence shown here is derived from an EMBL/GenBank/DDBJ whole genome shotgun (WGS) entry which is preliminary data.</text>
</comment>
<keyword evidence="6" id="KW-1185">Reference proteome</keyword>
<evidence type="ECO:0000259" key="4">
    <source>
        <dbReference type="Pfam" id="PF00171"/>
    </source>
</evidence>
<dbReference type="PROSITE" id="PS00687">
    <property type="entry name" value="ALDEHYDE_DEHYDR_GLU"/>
    <property type="match status" value="1"/>
</dbReference>
<dbReference type="Gene3D" id="3.40.605.10">
    <property type="entry name" value="Aldehyde Dehydrogenase, Chain A, domain 1"/>
    <property type="match status" value="1"/>
</dbReference>
<dbReference type="InterPro" id="IPR016163">
    <property type="entry name" value="Ald_DH_C"/>
</dbReference>
<evidence type="ECO:0000256" key="3">
    <source>
        <dbReference type="RuleBase" id="RU003345"/>
    </source>
</evidence>
<dbReference type="Proteomes" id="UP001596956">
    <property type="component" value="Unassembled WGS sequence"/>
</dbReference>
<dbReference type="InterPro" id="IPR016160">
    <property type="entry name" value="Ald_DH_CS_CYS"/>
</dbReference>